<dbReference type="GO" id="GO:0048598">
    <property type="term" value="P:embryonic morphogenesis"/>
    <property type="evidence" value="ECO:0007669"/>
    <property type="project" value="UniProtKB-ARBA"/>
</dbReference>
<keyword evidence="7" id="KW-0238">DNA-binding</keyword>
<evidence type="ECO:0000256" key="6">
    <source>
        <dbReference type="ARBA" id="ARBA00023015"/>
    </source>
</evidence>
<evidence type="ECO:0000256" key="2">
    <source>
        <dbReference type="ARBA" id="ARBA00022723"/>
    </source>
</evidence>
<dbReference type="SMART" id="SM00355">
    <property type="entry name" value="ZnF_C2H2"/>
    <property type="match status" value="7"/>
</dbReference>
<keyword evidence="6" id="KW-0805">Transcription regulation</keyword>
<evidence type="ECO:0000256" key="5">
    <source>
        <dbReference type="ARBA" id="ARBA00022833"/>
    </source>
</evidence>
<dbReference type="GO" id="GO:0005634">
    <property type="term" value="C:nucleus"/>
    <property type="evidence" value="ECO:0007669"/>
    <property type="project" value="UniProtKB-SubCell"/>
</dbReference>
<dbReference type="GO" id="GO:0006357">
    <property type="term" value="P:regulation of transcription by RNA polymerase II"/>
    <property type="evidence" value="ECO:0007669"/>
    <property type="project" value="TreeGrafter"/>
</dbReference>
<dbReference type="Pfam" id="PF00096">
    <property type="entry name" value="zf-C2H2"/>
    <property type="match status" value="4"/>
</dbReference>
<gene>
    <name evidence="12" type="ORF">MNOR_LOCUS23998</name>
</gene>
<feature type="non-terminal residue" evidence="12">
    <location>
        <position position="1"/>
    </location>
</feature>
<evidence type="ECO:0000256" key="1">
    <source>
        <dbReference type="ARBA" id="ARBA00004123"/>
    </source>
</evidence>
<dbReference type="GO" id="GO:0003700">
    <property type="term" value="F:DNA-binding transcription factor activity"/>
    <property type="evidence" value="ECO:0007669"/>
    <property type="project" value="TreeGrafter"/>
</dbReference>
<evidence type="ECO:0000256" key="7">
    <source>
        <dbReference type="ARBA" id="ARBA00023125"/>
    </source>
</evidence>
<dbReference type="EMBL" id="CAXKWB010021647">
    <property type="protein sequence ID" value="CAL4123332.1"/>
    <property type="molecule type" value="Genomic_DNA"/>
</dbReference>
<dbReference type="AlphaFoldDB" id="A0AAV2RI64"/>
<feature type="domain" description="C2H2-type" evidence="11">
    <location>
        <begin position="40"/>
        <end position="68"/>
    </location>
</feature>
<reference evidence="12 13" key="1">
    <citation type="submission" date="2024-05" db="EMBL/GenBank/DDBJ databases">
        <authorList>
            <person name="Wallberg A."/>
        </authorList>
    </citation>
    <scope>NUCLEOTIDE SEQUENCE [LARGE SCALE GENOMIC DNA]</scope>
</reference>
<feature type="domain" description="C2H2-type" evidence="11">
    <location>
        <begin position="73"/>
        <end position="102"/>
    </location>
</feature>
<feature type="non-terminal residue" evidence="12">
    <location>
        <position position="217"/>
    </location>
</feature>
<evidence type="ECO:0000256" key="8">
    <source>
        <dbReference type="ARBA" id="ARBA00023163"/>
    </source>
</evidence>
<accession>A0AAV2RI64</accession>
<dbReference type="SUPFAM" id="SSF57667">
    <property type="entry name" value="beta-beta-alpha zinc fingers"/>
    <property type="match status" value="4"/>
</dbReference>
<dbReference type="PROSITE" id="PS00028">
    <property type="entry name" value="ZINC_FINGER_C2H2_1"/>
    <property type="match status" value="6"/>
</dbReference>
<dbReference type="FunFam" id="3.30.160.60:FF:000156">
    <property type="entry name" value="Zinc finger protein 568"/>
    <property type="match status" value="1"/>
</dbReference>
<feature type="domain" description="C2H2-type" evidence="11">
    <location>
        <begin position="9"/>
        <end position="36"/>
    </location>
</feature>
<evidence type="ECO:0000259" key="11">
    <source>
        <dbReference type="PROSITE" id="PS50157"/>
    </source>
</evidence>
<dbReference type="PANTHER" id="PTHR24404:SF114">
    <property type="entry name" value="KLUMPFUSS, ISOFORM B-RELATED"/>
    <property type="match status" value="1"/>
</dbReference>
<dbReference type="PROSITE" id="PS50157">
    <property type="entry name" value="ZINC_FINGER_C2H2_2"/>
    <property type="match status" value="7"/>
</dbReference>
<evidence type="ECO:0000313" key="13">
    <source>
        <dbReference type="Proteomes" id="UP001497623"/>
    </source>
</evidence>
<dbReference type="Pfam" id="PF13894">
    <property type="entry name" value="zf-C2H2_4"/>
    <property type="match status" value="2"/>
</dbReference>
<dbReference type="Gene3D" id="3.30.160.60">
    <property type="entry name" value="Classic Zinc Finger"/>
    <property type="match status" value="6"/>
</dbReference>
<dbReference type="FunFam" id="3.30.160.60:FF:000145">
    <property type="entry name" value="Zinc finger protein 574"/>
    <property type="match status" value="1"/>
</dbReference>
<dbReference type="FunFam" id="3.30.160.60:FF:000624">
    <property type="entry name" value="zinc finger protein 697"/>
    <property type="match status" value="1"/>
</dbReference>
<keyword evidence="3" id="KW-0677">Repeat</keyword>
<proteinExistence type="predicted"/>
<dbReference type="GO" id="GO:0000978">
    <property type="term" value="F:RNA polymerase II cis-regulatory region sequence-specific DNA binding"/>
    <property type="evidence" value="ECO:0007669"/>
    <property type="project" value="TreeGrafter"/>
</dbReference>
<name>A0AAV2RI64_MEGNR</name>
<comment type="subcellular location">
    <subcellularLocation>
        <location evidence="1">Nucleus</location>
    </subcellularLocation>
</comment>
<feature type="domain" description="C2H2-type" evidence="11">
    <location>
        <begin position="103"/>
        <end position="125"/>
    </location>
</feature>
<evidence type="ECO:0000313" key="12">
    <source>
        <dbReference type="EMBL" id="CAL4123332.1"/>
    </source>
</evidence>
<evidence type="ECO:0000256" key="9">
    <source>
        <dbReference type="ARBA" id="ARBA00023242"/>
    </source>
</evidence>
<feature type="domain" description="C2H2-type" evidence="11">
    <location>
        <begin position="182"/>
        <end position="209"/>
    </location>
</feature>
<evidence type="ECO:0000256" key="4">
    <source>
        <dbReference type="ARBA" id="ARBA00022771"/>
    </source>
</evidence>
<keyword evidence="5" id="KW-0862">Zinc</keyword>
<dbReference type="FunFam" id="3.30.160.60:FF:000100">
    <property type="entry name" value="Zinc finger 45-like"/>
    <property type="match status" value="1"/>
</dbReference>
<keyword evidence="2" id="KW-0479">Metal-binding</keyword>
<sequence length="217" mass="25485">RIHNGEKPYKCSICGEAFSQSSLLITHMITHTEEFEDNPYQCSQCNEEFDDNDALQKHLKGKHPRKGGIKRSFRCRMKGCKMRFVGKANLLRHKEVHTGKKLYRCSDCEMSFSDKLTRNNHARIHNKCGYCEKYFKTKSILKNHITVHTGDRPFKCDQCDKTFLDISHLNTHMKIHIGEKTYKCTQCDKAFLENHQLKKHLRVHSGEKPFQCIHCQR</sequence>
<keyword evidence="4 10" id="KW-0863">Zinc-finger</keyword>
<comment type="caution">
    <text evidence="12">The sequence shown here is derived from an EMBL/GenBank/DDBJ whole genome shotgun (WGS) entry which is preliminary data.</text>
</comment>
<dbReference type="InterPro" id="IPR013087">
    <property type="entry name" value="Znf_C2H2_type"/>
</dbReference>
<protein>
    <recommendedName>
        <fullName evidence="11">C2H2-type domain-containing protein</fullName>
    </recommendedName>
</protein>
<feature type="domain" description="C2H2-type" evidence="11">
    <location>
        <begin position="154"/>
        <end position="181"/>
    </location>
</feature>
<organism evidence="12 13">
    <name type="scientific">Meganyctiphanes norvegica</name>
    <name type="common">Northern krill</name>
    <name type="synonym">Thysanopoda norvegica</name>
    <dbReference type="NCBI Taxonomy" id="48144"/>
    <lineage>
        <taxon>Eukaryota</taxon>
        <taxon>Metazoa</taxon>
        <taxon>Ecdysozoa</taxon>
        <taxon>Arthropoda</taxon>
        <taxon>Crustacea</taxon>
        <taxon>Multicrustacea</taxon>
        <taxon>Malacostraca</taxon>
        <taxon>Eumalacostraca</taxon>
        <taxon>Eucarida</taxon>
        <taxon>Euphausiacea</taxon>
        <taxon>Euphausiidae</taxon>
        <taxon>Meganyctiphanes</taxon>
    </lineage>
</organism>
<dbReference type="InterPro" id="IPR036236">
    <property type="entry name" value="Znf_C2H2_sf"/>
</dbReference>
<keyword evidence="8" id="KW-0804">Transcription</keyword>
<evidence type="ECO:0000256" key="10">
    <source>
        <dbReference type="PROSITE-ProRule" id="PRU00042"/>
    </source>
</evidence>
<evidence type="ECO:0000256" key="3">
    <source>
        <dbReference type="ARBA" id="ARBA00022737"/>
    </source>
</evidence>
<dbReference type="Proteomes" id="UP001497623">
    <property type="component" value="Unassembled WGS sequence"/>
</dbReference>
<dbReference type="FunFam" id="3.30.160.60:FF:002343">
    <property type="entry name" value="Zinc finger protein 33A"/>
    <property type="match status" value="1"/>
</dbReference>
<keyword evidence="9" id="KW-0539">Nucleus</keyword>
<dbReference type="PANTHER" id="PTHR24404">
    <property type="entry name" value="ZINC FINGER PROTEIN"/>
    <property type="match status" value="1"/>
</dbReference>
<feature type="domain" description="C2H2-type" evidence="11">
    <location>
        <begin position="126"/>
        <end position="153"/>
    </location>
</feature>
<keyword evidence="13" id="KW-1185">Reference proteome</keyword>
<dbReference type="GO" id="GO:0008270">
    <property type="term" value="F:zinc ion binding"/>
    <property type="evidence" value="ECO:0007669"/>
    <property type="project" value="UniProtKB-KW"/>
</dbReference>
<dbReference type="InterPro" id="IPR050589">
    <property type="entry name" value="Ikaros_C2H2-ZF"/>
</dbReference>